<dbReference type="AlphaFoldDB" id="A0ABD5JV23"/>
<sequence>MKIRHYFTSAFVALTAMSGQCLAETTEVSTDAQAALEKSPVYRLYKAALVEWTADNCSPAINTERAMSAKTILSETNDTNAVELFRTLNAERALLIRDRGDDPCDLAMRDVFTPVEQSKKDLQVRTAAERARIRTLREATLIEWAARNCSSAVAPKTAAQAQQTLKNFNEEEVRFHRLVVSSEIQTEAQSGKDACKSVLNEISSL</sequence>
<protein>
    <recommendedName>
        <fullName evidence="4">DUF1311 domain-containing protein</fullName>
    </recommendedName>
</protein>
<evidence type="ECO:0000313" key="2">
    <source>
        <dbReference type="EMBL" id="MEJ5899765.1"/>
    </source>
</evidence>
<dbReference type="EMBL" id="JBBHKQ010000001">
    <property type="protein sequence ID" value="MEJ5899765.1"/>
    <property type="molecule type" value="Genomic_DNA"/>
</dbReference>
<comment type="caution">
    <text evidence="2">The sequence shown here is derived from an EMBL/GenBank/DDBJ whole genome shotgun (WGS) entry which is preliminary data.</text>
</comment>
<evidence type="ECO:0000256" key="1">
    <source>
        <dbReference type="SAM" id="SignalP"/>
    </source>
</evidence>
<dbReference type="RefSeq" id="WP_339439340.1">
    <property type="nucleotide sequence ID" value="NZ_JBBHKQ010000001.1"/>
</dbReference>
<evidence type="ECO:0008006" key="4">
    <source>
        <dbReference type="Google" id="ProtNLM"/>
    </source>
</evidence>
<dbReference type="Proteomes" id="UP001362311">
    <property type="component" value="Unassembled WGS sequence"/>
</dbReference>
<keyword evidence="1" id="KW-0732">Signal</keyword>
<feature type="signal peptide" evidence="1">
    <location>
        <begin position="1"/>
        <end position="23"/>
    </location>
</feature>
<gene>
    <name evidence="2" type="ORF">WIX40_06545</name>
</gene>
<name>A0ABD5JV23_9HYPH</name>
<evidence type="ECO:0000313" key="3">
    <source>
        <dbReference type="Proteomes" id="UP001362311"/>
    </source>
</evidence>
<accession>A0ABD5JV23</accession>
<reference evidence="2 3" key="1">
    <citation type="submission" date="2024-03" db="EMBL/GenBank/DDBJ databases">
        <title>Reference genomes for the five species model microbial community.</title>
        <authorList>
            <person name="Padfield D."/>
        </authorList>
    </citation>
    <scope>NUCLEOTIDE SEQUENCE [LARGE SCALE GENOMIC DNA]</scope>
    <source>
        <strain evidence="2 3">AB1</strain>
    </source>
</reference>
<feature type="chain" id="PRO_5044797613" description="DUF1311 domain-containing protein" evidence="1">
    <location>
        <begin position="24"/>
        <end position="205"/>
    </location>
</feature>
<organism evidence="2 3">
    <name type="scientific">Ochrobactrum teleogrylli</name>
    <dbReference type="NCBI Taxonomy" id="2479765"/>
    <lineage>
        <taxon>Bacteria</taxon>
        <taxon>Pseudomonadati</taxon>
        <taxon>Pseudomonadota</taxon>
        <taxon>Alphaproteobacteria</taxon>
        <taxon>Hyphomicrobiales</taxon>
        <taxon>Brucellaceae</taxon>
        <taxon>Brucella/Ochrobactrum group</taxon>
        <taxon>Ochrobactrum</taxon>
    </lineage>
</organism>
<proteinExistence type="predicted"/>